<feature type="active site" evidence="3">
    <location>
        <position position="248"/>
    </location>
</feature>
<dbReference type="PANTHER" id="PTHR43353">
    <property type="entry name" value="SUCCINATE-SEMIALDEHYDE DEHYDROGENASE, MITOCHONDRIAL"/>
    <property type="match status" value="1"/>
</dbReference>
<dbReference type="EC" id="1.2.1.-" evidence="6"/>
<sequence>MKHYKQYINGQFVDSKATSVIEVLNPCTEEVISTISSGTVEDANNALEAAKKAQPAWEALPAIQRASFLHKMADVIRENRIFLAETLSREQAKVIGLAQVEIDVTADYFDYNAGWARRIEGEIIQSDREKEHIYLHKVPIGVAVGICPWNFPFFVMARKVAASLITGNTCVIKPSSEAPNTIMEFADFIQKIGLPAGVLNFVCGAGRTVGNALSKSPITGIISLTGSVSAGQQIISAAAENITKVSLELGGKAPAIVCADANLDLALNSIVASKVIFSGQVCNCAERVYVEDSIYDEFVDKLTKKMSEVTIDDALTGVNADMSSLVSQSQIDKISEMVEFAKKEGAEVLVGGKRHERFDKGYFYEPTVITNCKQSSKIIQEEVFGPVLPVMKFSTLDEAIALSNDTEFGLTSSIFSENFNNIMRATNGLHFGETYVNREHFEAIQGFHAGWKKSGIGGADGKHGMEEYLHTKVVYAKYY</sequence>
<keyword evidence="2 4" id="KW-0560">Oxidoreductase</keyword>
<evidence type="ECO:0000313" key="6">
    <source>
        <dbReference type="EMBL" id="MFD0835691.1"/>
    </source>
</evidence>
<proteinExistence type="inferred from homology"/>
<dbReference type="Proteomes" id="UP001597011">
    <property type="component" value="Unassembled WGS sequence"/>
</dbReference>
<dbReference type="EMBL" id="JBHTIB010000008">
    <property type="protein sequence ID" value="MFD0835691.1"/>
    <property type="molecule type" value="Genomic_DNA"/>
</dbReference>
<dbReference type="PANTHER" id="PTHR43353:SF5">
    <property type="entry name" value="SUCCINATE-SEMIALDEHYDE DEHYDROGENASE, MITOCHONDRIAL"/>
    <property type="match status" value="1"/>
</dbReference>
<protein>
    <submittedName>
        <fullName evidence="6">Aldehyde dehydrogenase</fullName>
        <ecNumber evidence="6">1.2.1.-</ecNumber>
    </submittedName>
</protein>
<dbReference type="InterPro" id="IPR016161">
    <property type="entry name" value="Ald_DH/histidinol_DH"/>
</dbReference>
<feature type="domain" description="Aldehyde dehydrogenase" evidence="5">
    <location>
        <begin position="12"/>
        <end position="474"/>
    </location>
</feature>
<dbReference type="InterPro" id="IPR016162">
    <property type="entry name" value="Ald_DH_N"/>
</dbReference>
<gene>
    <name evidence="6" type="primary">aldA</name>
    <name evidence="6" type="ORF">ACFQ0I_07955</name>
</gene>
<dbReference type="PROSITE" id="PS00687">
    <property type="entry name" value="ALDEHYDE_DEHYDR_GLU"/>
    <property type="match status" value="1"/>
</dbReference>
<evidence type="ECO:0000256" key="4">
    <source>
        <dbReference type="RuleBase" id="RU003345"/>
    </source>
</evidence>
<dbReference type="InterPro" id="IPR029510">
    <property type="entry name" value="Ald_DH_CS_GLU"/>
</dbReference>
<evidence type="ECO:0000313" key="7">
    <source>
        <dbReference type="Proteomes" id="UP001597011"/>
    </source>
</evidence>
<dbReference type="InterPro" id="IPR016163">
    <property type="entry name" value="Ald_DH_C"/>
</dbReference>
<accession>A0ABW3BS17</accession>
<evidence type="ECO:0000256" key="2">
    <source>
        <dbReference type="ARBA" id="ARBA00023002"/>
    </source>
</evidence>
<reference evidence="7" key="1">
    <citation type="journal article" date="2019" name="Int. J. Syst. Evol. Microbiol.">
        <title>The Global Catalogue of Microorganisms (GCM) 10K type strain sequencing project: providing services to taxonomists for standard genome sequencing and annotation.</title>
        <authorList>
            <consortium name="The Broad Institute Genomics Platform"/>
            <consortium name="The Broad Institute Genome Sequencing Center for Infectious Disease"/>
            <person name="Wu L."/>
            <person name="Ma J."/>
        </authorList>
    </citation>
    <scope>NUCLEOTIDE SEQUENCE [LARGE SCALE GENOMIC DNA]</scope>
    <source>
        <strain evidence="7">CCUG 60529</strain>
    </source>
</reference>
<evidence type="ECO:0000256" key="1">
    <source>
        <dbReference type="ARBA" id="ARBA00009986"/>
    </source>
</evidence>
<name>A0ABW3BS17_9FLAO</name>
<dbReference type="CDD" id="cd07088">
    <property type="entry name" value="ALDH_LactADH-AldA"/>
    <property type="match status" value="1"/>
</dbReference>
<comment type="caution">
    <text evidence="6">The sequence shown here is derived from an EMBL/GenBank/DDBJ whole genome shotgun (WGS) entry which is preliminary data.</text>
</comment>
<dbReference type="GO" id="GO:0016491">
    <property type="term" value="F:oxidoreductase activity"/>
    <property type="evidence" value="ECO:0007669"/>
    <property type="project" value="UniProtKB-KW"/>
</dbReference>
<dbReference type="Gene3D" id="3.40.605.10">
    <property type="entry name" value="Aldehyde Dehydrogenase, Chain A, domain 1"/>
    <property type="match status" value="1"/>
</dbReference>
<dbReference type="Gene3D" id="3.40.309.10">
    <property type="entry name" value="Aldehyde Dehydrogenase, Chain A, domain 2"/>
    <property type="match status" value="1"/>
</dbReference>
<dbReference type="NCBIfam" id="NF007497">
    <property type="entry name" value="PRK10090.1"/>
    <property type="match status" value="1"/>
</dbReference>
<dbReference type="Pfam" id="PF00171">
    <property type="entry name" value="Aldedh"/>
    <property type="match status" value="1"/>
</dbReference>
<evidence type="ECO:0000259" key="5">
    <source>
        <dbReference type="Pfam" id="PF00171"/>
    </source>
</evidence>
<dbReference type="RefSeq" id="WP_379941031.1">
    <property type="nucleotide sequence ID" value="NZ_JBHTIB010000008.1"/>
</dbReference>
<evidence type="ECO:0000256" key="3">
    <source>
        <dbReference type="PROSITE-ProRule" id="PRU10007"/>
    </source>
</evidence>
<dbReference type="InterPro" id="IPR015590">
    <property type="entry name" value="Aldehyde_DH_dom"/>
</dbReference>
<dbReference type="SUPFAM" id="SSF53720">
    <property type="entry name" value="ALDH-like"/>
    <property type="match status" value="1"/>
</dbReference>
<organism evidence="6 7">
    <name type="scientific">Mariniflexile aquimaris</name>
    <dbReference type="NCBI Taxonomy" id="881009"/>
    <lineage>
        <taxon>Bacteria</taxon>
        <taxon>Pseudomonadati</taxon>
        <taxon>Bacteroidota</taxon>
        <taxon>Flavobacteriia</taxon>
        <taxon>Flavobacteriales</taxon>
        <taxon>Flavobacteriaceae</taxon>
        <taxon>Mariniflexile</taxon>
    </lineage>
</organism>
<comment type="similarity">
    <text evidence="1 4">Belongs to the aldehyde dehydrogenase family.</text>
</comment>
<dbReference type="InterPro" id="IPR016160">
    <property type="entry name" value="Ald_DH_CS_CYS"/>
</dbReference>
<dbReference type="InterPro" id="IPR050740">
    <property type="entry name" value="Aldehyde_DH_Superfamily"/>
</dbReference>
<keyword evidence="7" id="KW-1185">Reference proteome</keyword>
<dbReference type="PROSITE" id="PS00070">
    <property type="entry name" value="ALDEHYDE_DEHYDR_CYS"/>
    <property type="match status" value="1"/>
</dbReference>